<dbReference type="OrthoDB" id="5043642at2759"/>
<dbReference type="InterPro" id="IPR021848">
    <property type="entry name" value="HODM_asu-like"/>
</dbReference>
<gene>
    <name evidence="1" type="ORF">BP6252_07463</name>
</gene>
<organism evidence="1 2">
    <name type="scientific">Coleophoma cylindrospora</name>
    <dbReference type="NCBI Taxonomy" id="1849047"/>
    <lineage>
        <taxon>Eukaryota</taxon>
        <taxon>Fungi</taxon>
        <taxon>Dikarya</taxon>
        <taxon>Ascomycota</taxon>
        <taxon>Pezizomycotina</taxon>
        <taxon>Leotiomycetes</taxon>
        <taxon>Helotiales</taxon>
        <taxon>Dermateaceae</taxon>
        <taxon>Coleophoma</taxon>
    </lineage>
</organism>
<dbReference type="Proteomes" id="UP000256645">
    <property type="component" value="Unassembled WGS sequence"/>
</dbReference>
<sequence length="382" mass="43307">MALVSDFSSYMERLNLSSTILILAVVVILSVASQVQWRFKASENKPSLPRKGTLYKAATGSNVNDTYPPVETLPDFQWEKTEPLKLRPFKQTYNLTMAISKSHVSELVEMDRNYLERINLRKQLMVDEAYSVLAAQESVKAAVDEFYTWMMGVYLPTRFPRAFQLTDDGHNLHNLATGDVSPVTSPAEPLDALRTLGTTIEDELLFLLPSPDGDGYTLQGYVNCFPAGFEPREKFNMKLRDIHIPVPSYKEKMEKSMDRFFERIEVGTFIKRANWSINTTDQLFVKKGNHLYGGEEEKPEEINPATTFMRCERQVVHRLPKTKALLLSVKTFLYPVEELKAEGSGEEMIAAIDGLKAGNAPGIHFYKRAGIWGDSLKAYLRS</sequence>
<dbReference type="STRING" id="1849047.A0A3D8RHX1"/>
<evidence type="ECO:0008006" key="3">
    <source>
        <dbReference type="Google" id="ProtNLM"/>
    </source>
</evidence>
<accession>A0A3D8RHX1</accession>
<comment type="caution">
    <text evidence="1">The sequence shown here is derived from an EMBL/GenBank/DDBJ whole genome shotgun (WGS) entry which is preliminary data.</text>
</comment>
<dbReference type="AlphaFoldDB" id="A0A3D8RHX1"/>
<reference evidence="1 2" key="1">
    <citation type="journal article" date="2018" name="IMA Fungus">
        <title>IMA Genome-F 9: Draft genome sequence of Annulohypoxylon stygium, Aspergillus mulundensis, Berkeleyomyces basicola (syn. Thielaviopsis basicola), Ceratocystis smalleyi, two Cercospora beticola strains, Coleophoma cylindrospora, Fusarium fracticaudum, Phialophora cf. hyalina, and Morchella septimelata.</title>
        <authorList>
            <person name="Wingfield B.D."/>
            <person name="Bills G.F."/>
            <person name="Dong Y."/>
            <person name="Huang W."/>
            <person name="Nel W.J."/>
            <person name="Swalarsk-Parry B.S."/>
            <person name="Vaghefi N."/>
            <person name="Wilken P.M."/>
            <person name="An Z."/>
            <person name="de Beer Z.W."/>
            <person name="De Vos L."/>
            <person name="Chen L."/>
            <person name="Duong T.A."/>
            <person name="Gao Y."/>
            <person name="Hammerbacher A."/>
            <person name="Kikkert J.R."/>
            <person name="Li Y."/>
            <person name="Li H."/>
            <person name="Li K."/>
            <person name="Li Q."/>
            <person name="Liu X."/>
            <person name="Ma X."/>
            <person name="Naidoo K."/>
            <person name="Pethybridge S.J."/>
            <person name="Sun J."/>
            <person name="Steenkamp E.T."/>
            <person name="van der Nest M.A."/>
            <person name="van Wyk S."/>
            <person name="Wingfield M.J."/>
            <person name="Xiong C."/>
            <person name="Yue Q."/>
            <person name="Zhang X."/>
        </authorList>
    </citation>
    <scope>NUCLEOTIDE SEQUENCE [LARGE SCALE GENOMIC DNA]</scope>
    <source>
        <strain evidence="1 2">BP6252</strain>
    </source>
</reference>
<evidence type="ECO:0000313" key="2">
    <source>
        <dbReference type="Proteomes" id="UP000256645"/>
    </source>
</evidence>
<keyword evidence="2" id="KW-1185">Reference proteome</keyword>
<proteinExistence type="predicted"/>
<dbReference type="Pfam" id="PF11927">
    <property type="entry name" value="HODM_asu-like"/>
    <property type="match status" value="1"/>
</dbReference>
<dbReference type="EMBL" id="PDLM01000007">
    <property type="protein sequence ID" value="RDW73556.1"/>
    <property type="molecule type" value="Genomic_DNA"/>
</dbReference>
<protein>
    <recommendedName>
        <fullName evidence="3">HRQ family protein 2</fullName>
    </recommendedName>
</protein>
<evidence type="ECO:0000313" key="1">
    <source>
        <dbReference type="EMBL" id="RDW73556.1"/>
    </source>
</evidence>
<name>A0A3D8RHX1_9HELO</name>